<proteinExistence type="inferred from homology"/>
<dbReference type="InterPro" id="IPR036322">
    <property type="entry name" value="WD40_repeat_dom_sf"/>
</dbReference>
<accession>A0ABQ8FE71</accession>
<evidence type="ECO:0000313" key="5">
    <source>
        <dbReference type="EMBL" id="KAH6596782.1"/>
    </source>
</evidence>
<evidence type="ECO:0008006" key="7">
    <source>
        <dbReference type="Google" id="ProtNLM"/>
    </source>
</evidence>
<gene>
    <name evidence="5" type="ORF">BASA50_004928</name>
</gene>
<keyword evidence="1" id="KW-0853">WD repeat</keyword>
<reference evidence="5 6" key="1">
    <citation type="submission" date="2021-02" db="EMBL/GenBank/DDBJ databases">
        <title>Variation within the Batrachochytrium salamandrivorans European outbreak.</title>
        <authorList>
            <person name="Kelly M."/>
            <person name="Pasmans F."/>
            <person name="Shea T.P."/>
            <person name="Munoz J.F."/>
            <person name="Carranza S."/>
            <person name="Cuomo C.A."/>
            <person name="Martel A."/>
        </authorList>
    </citation>
    <scope>NUCLEOTIDE SEQUENCE [LARGE SCALE GENOMIC DNA]</scope>
    <source>
        <strain evidence="5 6">AMFP18/2</strain>
    </source>
</reference>
<feature type="compositionally biased region" description="Low complexity" evidence="4">
    <location>
        <begin position="531"/>
        <end position="543"/>
    </location>
</feature>
<dbReference type="Gene3D" id="2.130.10.10">
    <property type="entry name" value="YVTN repeat-like/Quinoprotein amine dehydrogenase"/>
    <property type="match status" value="1"/>
</dbReference>
<feature type="compositionally biased region" description="Polar residues" evidence="4">
    <location>
        <begin position="160"/>
        <end position="172"/>
    </location>
</feature>
<dbReference type="Pfam" id="PF21032">
    <property type="entry name" value="PROPPIN"/>
    <property type="match status" value="1"/>
</dbReference>
<dbReference type="SUPFAM" id="SSF50978">
    <property type="entry name" value="WD40 repeat-like"/>
    <property type="match status" value="1"/>
</dbReference>
<evidence type="ECO:0000256" key="3">
    <source>
        <dbReference type="ARBA" id="ARBA00025740"/>
    </source>
</evidence>
<sequence length="675" mass="71929">MHLATPRRQLSGSTAKGLLYANFNSDGSFFAIGTSTGFQLFRSSPFKRLLRQESGLLEPPLTLAEMMMEGCQIGGGPAKGVPPISSSATSQPSAAECTIDSGTLTSHTLGSIYEPNQKEPILLDTSGFSSHSSDDLADIRDVPLGPDISLLRGNSTASSATVSGRYTTSSAPSVPLGPAYSSGLGKSGDNHQSDSLPIPIELKLGGIAIVELHNSSNLMALVGGGKFSKSPPNILILWDDRAQCIVAEIELSVEIKDVRLRKDRIIILLATKVLIYSLSSAPRKLYEFDCSWNNIPIIGSSSAPEAPLVLAFPARSKGQIQTAELPTELTPFKSGDALERTPNVTPSTGIIAAHASKIACLAVSRQGTLVASASERGTLIRVFDCRSSALLNELRRGADYAEIYSIVFNTLSTRICVASDKGTLHIFNLSREKEPSTIQSACVNNGSDAAKLDSGSNQSHAHRKTGSAVLDQMQRPSSRWSSSPPCDDSSVQEDAPSSKAVLEASHRSDLSGFSATSHLRQISHAHQIPYSSSTAPSLSPSALKPEPGVPAVSSGSNRHSILAPLSSYLPKYFSSDWSFAHCTLPVECRCVVSFTHVSILANSFSASSDQQQMDTTGCGPHRPSRSSSQQQLLTIDKENAIVVLCSNGGYFLFSFEPKKGGECAREAFIKFFKDM</sequence>
<feature type="region of interest" description="Disordered" evidence="4">
    <location>
        <begin position="530"/>
        <end position="556"/>
    </location>
</feature>
<evidence type="ECO:0000256" key="2">
    <source>
        <dbReference type="ARBA" id="ARBA00022737"/>
    </source>
</evidence>
<protein>
    <recommendedName>
        <fullName evidence="7">Autophagy-related protein 18</fullName>
    </recommendedName>
</protein>
<dbReference type="SMART" id="SM00320">
    <property type="entry name" value="WD40"/>
    <property type="match status" value="3"/>
</dbReference>
<dbReference type="InterPro" id="IPR001680">
    <property type="entry name" value="WD40_rpt"/>
</dbReference>
<dbReference type="EMBL" id="JAFCIX010000188">
    <property type="protein sequence ID" value="KAH6596782.1"/>
    <property type="molecule type" value="Genomic_DNA"/>
</dbReference>
<evidence type="ECO:0000256" key="1">
    <source>
        <dbReference type="ARBA" id="ARBA00022574"/>
    </source>
</evidence>
<evidence type="ECO:0000313" key="6">
    <source>
        <dbReference type="Proteomes" id="UP001648503"/>
    </source>
</evidence>
<feature type="region of interest" description="Disordered" evidence="4">
    <location>
        <begin position="449"/>
        <end position="502"/>
    </location>
</feature>
<dbReference type="PANTHER" id="PTHR11227">
    <property type="entry name" value="WD-REPEAT PROTEIN INTERACTING WITH PHOSPHOINOSIDES WIPI -RELATED"/>
    <property type="match status" value="1"/>
</dbReference>
<feature type="compositionally biased region" description="Low complexity" evidence="4">
    <location>
        <begin position="475"/>
        <end position="489"/>
    </location>
</feature>
<keyword evidence="2" id="KW-0677">Repeat</keyword>
<comment type="similarity">
    <text evidence="3">Belongs to the WD repeat PROPPIN family.</text>
</comment>
<dbReference type="InterPro" id="IPR015943">
    <property type="entry name" value="WD40/YVTN_repeat-like_dom_sf"/>
</dbReference>
<feature type="region of interest" description="Disordered" evidence="4">
    <location>
        <begin position="609"/>
        <end position="630"/>
    </location>
</feature>
<evidence type="ECO:0000256" key="4">
    <source>
        <dbReference type="SAM" id="MobiDB-lite"/>
    </source>
</evidence>
<organism evidence="5 6">
    <name type="scientific">Batrachochytrium salamandrivorans</name>
    <dbReference type="NCBI Taxonomy" id="1357716"/>
    <lineage>
        <taxon>Eukaryota</taxon>
        <taxon>Fungi</taxon>
        <taxon>Fungi incertae sedis</taxon>
        <taxon>Chytridiomycota</taxon>
        <taxon>Chytridiomycota incertae sedis</taxon>
        <taxon>Chytridiomycetes</taxon>
        <taxon>Rhizophydiales</taxon>
        <taxon>Rhizophydiales incertae sedis</taxon>
        <taxon>Batrachochytrium</taxon>
    </lineage>
</organism>
<dbReference type="InterPro" id="IPR048720">
    <property type="entry name" value="PROPPIN"/>
</dbReference>
<feature type="region of interest" description="Disordered" evidence="4">
    <location>
        <begin position="160"/>
        <end position="191"/>
    </location>
</feature>
<dbReference type="Proteomes" id="UP001648503">
    <property type="component" value="Unassembled WGS sequence"/>
</dbReference>
<comment type="caution">
    <text evidence="5">The sequence shown here is derived from an EMBL/GenBank/DDBJ whole genome shotgun (WGS) entry which is preliminary data.</text>
</comment>
<name>A0ABQ8FE71_9FUNG</name>
<keyword evidence="6" id="KW-1185">Reference proteome</keyword>